<dbReference type="SUPFAM" id="SSF103612">
    <property type="entry name" value="SBT domain"/>
    <property type="match status" value="1"/>
</dbReference>
<keyword evidence="3" id="KW-0862">Zinc</keyword>
<sequence length="1090" mass="120872">MLRSKQSSLSTRVNANIEGSSREGQYENAQWKGFSRYRVQNGSHAADKTHSLDAERVYPKMGSDLSRDTFDAIPAMDHFVAEHRRKRSLADSASSMHQVFLERRDGSYEELGSSAPKLSFNGADILTNEARNPKRFRFSSAGIHSSICQVDDCQKDLKHEKDYHRRHKVCEIHSKAPQCMVLKMLQRFCQQCSRFHPLLEFDEGKRSCRRRLAGHNKRRRKTDGAASGVGVAEVGKGVESFNIASSLSQTQVAKCDGNPDFSSMDRESIIQCLRKMAPLVSLPTIVSSGAPRNHQIYQVLNLLNQEKHMGITSPLAGIPKDTLASLIRNILQAQASTVQGRVQSEKVSSQSVINDQSIHAFQSQAANNHENNSRNTSMNDLPFALAHPYQKSTGDPDPADLSPKQDITEQCHGRTGSSSLEEEETASPPSSTATPPSSMGKTPFIVQNFFPTECGGGIKTGTAAADNGAAPSSEVNLHEEQKLSPCLLSGGDKTRQLSSDHSDCASNQSLASSSSTGMMSNGRIVFKLLDPKRIAAMTRSHESEIEQWLSSRPISVEGYLRPGCVLLTVFVSMPRYAWEKLVANLRCYLRRLVHLSQSELWTKGRIVVQVEHQRALIFNGKVKKVRFSRAVKAPSLQSVRPLAVVAGEESSISVCGYNLVPKTRIVCVYHGRYVLHEVPWSSSEAIALDSSCNSFRSVYKIQFPGGPPNVLGRCFIEAEHDSMGNALPVIVASKEICSELQSLEVELDAYLHLELEKNGASYDELSSSKEMEAMNFLHELGWIFQDTSKHLSKNEHNMNTDINEGDRSPHVDLSRFKVVLKYAVSRDWCALVKQLLDLLFCNGIDDNAGVQDVLSEVNLVHQAVKRKCRPMLELLLHYQPHRSKLEAASIFTPVDGGPGGFTPLHIAASLADSEEVLDALTEDPNEVGLHGWKSLCDHSGCTPEWYAQISGKLSYIELVERKLLRKISQSVRIRVFDVLQSHLIANTQCNNLIASKVNSLDGTDIMALEPTSSRSQEISGSIQICRNCRAIERRHTNMFARSHIRIQRPLLMMMVAVATLCATVALLYKTGPTLDVMYSLKWEGIMYGIV</sequence>
<organism evidence="8 9">
    <name type="scientific">Ceratopteris richardii</name>
    <name type="common">Triangle waterfern</name>
    <dbReference type="NCBI Taxonomy" id="49495"/>
    <lineage>
        <taxon>Eukaryota</taxon>
        <taxon>Viridiplantae</taxon>
        <taxon>Streptophyta</taxon>
        <taxon>Embryophyta</taxon>
        <taxon>Tracheophyta</taxon>
        <taxon>Polypodiopsida</taxon>
        <taxon>Polypodiidae</taxon>
        <taxon>Polypodiales</taxon>
        <taxon>Pteridineae</taxon>
        <taxon>Pteridaceae</taxon>
        <taxon>Parkerioideae</taxon>
        <taxon>Ceratopteris</taxon>
    </lineage>
</organism>
<feature type="compositionally biased region" description="Basic and acidic residues" evidence="5">
    <location>
        <begin position="492"/>
        <end position="503"/>
    </location>
</feature>
<evidence type="ECO:0000313" key="8">
    <source>
        <dbReference type="EMBL" id="KAH7427623.1"/>
    </source>
</evidence>
<dbReference type="OMA" id="RIAQENM"/>
<evidence type="ECO:0000259" key="7">
    <source>
        <dbReference type="PROSITE" id="PS51141"/>
    </source>
</evidence>
<dbReference type="SUPFAM" id="SSF48403">
    <property type="entry name" value="Ankyrin repeat"/>
    <property type="match status" value="1"/>
</dbReference>
<evidence type="ECO:0000256" key="3">
    <source>
        <dbReference type="ARBA" id="ARBA00022833"/>
    </source>
</evidence>
<evidence type="ECO:0000313" key="9">
    <source>
        <dbReference type="Proteomes" id="UP000825935"/>
    </source>
</evidence>
<dbReference type="EMBL" id="CM035415">
    <property type="protein sequence ID" value="KAH7427624.1"/>
    <property type="molecule type" value="Genomic_DNA"/>
</dbReference>
<dbReference type="OrthoDB" id="514967at2759"/>
<keyword evidence="1" id="KW-0479">Metal-binding</keyword>
<dbReference type="Gene3D" id="4.10.1100.10">
    <property type="entry name" value="Transcription factor, SBP-box domain"/>
    <property type="match status" value="1"/>
</dbReference>
<feature type="compositionally biased region" description="Low complexity" evidence="5">
    <location>
        <begin position="426"/>
        <end position="438"/>
    </location>
</feature>
<protein>
    <recommendedName>
        <fullName evidence="7">SBP-type domain-containing protein</fullName>
    </recommendedName>
</protein>
<dbReference type="Pfam" id="PF26102">
    <property type="entry name" value="Ig_SPL7"/>
    <property type="match status" value="1"/>
</dbReference>
<evidence type="ECO:0000256" key="1">
    <source>
        <dbReference type="ARBA" id="ARBA00022723"/>
    </source>
</evidence>
<dbReference type="GO" id="GO:0008270">
    <property type="term" value="F:zinc ion binding"/>
    <property type="evidence" value="ECO:0007669"/>
    <property type="project" value="UniProtKB-KW"/>
</dbReference>
<feature type="compositionally biased region" description="Low complexity" evidence="5">
    <location>
        <begin position="504"/>
        <end position="516"/>
    </location>
</feature>
<keyword evidence="2 4" id="KW-0863">Zinc-finger</keyword>
<feature type="region of interest" description="Disordered" evidence="5">
    <location>
        <begin position="491"/>
        <end position="516"/>
    </location>
</feature>
<evidence type="ECO:0000256" key="2">
    <source>
        <dbReference type="ARBA" id="ARBA00022771"/>
    </source>
</evidence>
<evidence type="ECO:0000256" key="4">
    <source>
        <dbReference type="PROSITE-ProRule" id="PRU00470"/>
    </source>
</evidence>
<dbReference type="GO" id="GO:0003677">
    <property type="term" value="F:DNA binding"/>
    <property type="evidence" value="ECO:0007669"/>
    <property type="project" value="InterPro"/>
</dbReference>
<dbReference type="Gene3D" id="1.25.40.20">
    <property type="entry name" value="Ankyrin repeat-containing domain"/>
    <property type="match status" value="1"/>
</dbReference>
<name>A0A8T2U1E2_CERRI</name>
<keyword evidence="6" id="KW-0472">Membrane</keyword>
<feature type="transmembrane region" description="Helical" evidence="6">
    <location>
        <begin position="1050"/>
        <end position="1068"/>
    </location>
</feature>
<evidence type="ECO:0000256" key="6">
    <source>
        <dbReference type="SAM" id="Phobius"/>
    </source>
</evidence>
<dbReference type="Pfam" id="PF03110">
    <property type="entry name" value="SBP"/>
    <property type="match status" value="1"/>
</dbReference>
<keyword evidence="9" id="KW-1185">Reference proteome</keyword>
<proteinExistence type="predicted"/>
<reference evidence="8" key="1">
    <citation type="submission" date="2021-08" db="EMBL/GenBank/DDBJ databases">
        <title>WGS assembly of Ceratopteris richardii.</title>
        <authorList>
            <person name="Marchant D.B."/>
            <person name="Chen G."/>
            <person name="Jenkins J."/>
            <person name="Shu S."/>
            <person name="Leebens-Mack J."/>
            <person name="Grimwood J."/>
            <person name="Schmutz J."/>
            <person name="Soltis P."/>
            <person name="Soltis D."/>
            <person name="Chen Z.-H."/>
        </authorList>
    </citation>
    <scope>NUCLEOTIDE SEQUENCE</scope>
    <source>
        <strain evidence="8">Whitten #5841</strain>
        <tissue evidence="8">Leaf</tissue>
    </source>
</reference>
<feature type="domain" description="SBP-type" evidence="7">
    <location>
        <begin position="145"/>
        <end position="222"/>
    </location>
</feature>
<gene>
    <name evidence="8" type="ORF">KP509_10G052200</name>
</gene>
<dbReference type="InterPro" id="IPR004333">
    <property type="entry name" value="SBP_dom"/>
</dbReference>
<dbReference type="AlphaFoldDB" id="A0A8T2U1E2"/>
<dbReference type="PANTHER" id="PTHR31251">
    <property type="entry name" value="SQUAMOSA PROMOTER-BINDING-LIKE PROTEIN 4"/>
    <property type="match status" value="1"/>
</dbReference>
<comment type="caution">
    <text evidence="8">The sequence shown here is derived from an EMBL/GenBank/DDBJ whole genome shotgun (WGS) entry which is preliminary data.</text>
</comment>
<dbReference type="InterPro" id="IPR044817">
    <property type="entry name" value="SBP-like"/>
</dbReference>
<feature type="compositionally biased region" description="Polar residues" evidence="5">
    <location>
        <begin position="1"/>
        <end position="19"/>
    </location>
</feature>
<feature type="region of interest" description="Disordered" evidence="5">
    <location>
        <begin position="387"/>
        <end position="444"/>
    </location>
</feature>
<evidence type="ECO:0000256" key="5">
    <source>
        <dbReference type="SAM" id="MobiDB-lite"/>
    </source>
</evidence>
<dbReference type="EMBL" id="CM035415">
    <property type="protein sequence ID" value="KAH7427623.1"/>
    <property type="molecule type" value="Genomic_DNA"/>
</dbReference>
<dbReference type="PANTHER" id="PTHR31251:SF86">
    <property type="entry name" value="SQUAMOSA PROMOTER-BINDING-LIKE PROTEIN 1"/>
    <property type="match status" value="1"/>
</dbReference>
<feature type="region of interest" description="Disordered" evidence="5">
    <location>
        <begin position="1"/>
        <end position="25"/>
    </location>
</feature>
<accession>A0A8T2U1E2</accession>
<dbReference type="PROSITE" id="PS51141">
    <property type="entry name" value="ZF_SBP"/>
    <property type="match status" value="1"/>
</dbReference>
<keyword evidence="6" id="KW-0812">Transmembrane</keyword>
<dbReference type="Proteomes" id="UP000825935">
    <property type="component" value="Chromosome 10"/>
</dbReference>
<dbReference type="InterPro" id="IPR036770">
    <property type="entry name" value="Ankyrin_rpt-contain_sf"/>
</dbReference>
<dbReference type="InterPro" id="IPR036893">
    <property type="entry name" value="SBP_sf"/>
</dbReference>
<keyword evidence="6" id="KW-1133">Transmembrane helix</keyword>
<dbReference type="GO" id="GO:0005634">
    <property type="term" value="C:nucleus"/>
    <property type="evidence" value="ECO:0007669"/>
    <property type="project" value="InterPro"/>
</dbReference>